<dbReference type="EMBL" id="JACTNZ010000006">
    <property type="protein sequence ID" value="KAG5545900.1"/>
    <property type="molecule type" value="Genomic_DNA"/>
</dbReference>
<proteinExistence type="predicted"/>
<reference evidence="2 3" key="1">
    <citation type="submission" date="2020-08" db="EMBL/GenBank/DDBJ databases">
        <title>Plant Genome Project.</title>
        <authorList>
            <person name="Zhang R.-G."/>
        </authorList>
    </citation>
    <scope>NUCLEOTIDE SEQUENCE [LARGE SCALE GENOMIC DNA]</scope>
    <source>
        <strain evidence="2">WSP0</strain>
        <tissue evidence="2">Leaf</tissue>
    </source>
</reference>
<feature type="region of interest" description="Disordered" evidence="1">
    <location>
        <begin position="22"/>
        <end position="59"/>
    </location>
</feature>
<protein>
    <submittedName>
        <fullName evidence="2">Uncharacterized protein</fullName>
    </submittedName>
</protein>
<accession>A0AAV6K0G0</accession>
<organism evidence="2 3">
    <name type="scientific">Rhododendron griersonianum</name>
    <dbReference type="NCBI Taxonomy" id="479676"/>
    <lineage>
        <taxon>Eukaryota</taxon>
        <taxon>Viridiplantae</taxon>
        <taxon>Streptophyta</taxon>
        <taxon>Embryophyta</taxon>
        <taxon>Tracheophyta</taxon>
        <taxon>Spermatophyta</taxon>
        <taxon>Magnoliopsida</taxon>
        <taxon>eudicotyledons</taxon>
        <taxon>Gunneridae</taxon>
        <taxon>Pentapetalae</taxon>
        <taxon>asterids</taxon>
        <taxon>Ericales</taxon>
        <taxon>Ericaceae</taxon>
        <taxon>Ericoideae</taxon>
        <taxon>Rhodoreae</taxon>
        <taxon>Rhododendron</taxon>
    </lineage>
</organism>
<evidence type="ECO:0000256" key="1">
    <source>
        <dbReference type="SAM" id="MobiDB-lite"/>
    </source>
</evidence>
<evidence type="ECO:0000313" key="2">
    <source>
        <dbReference type="EMBL" id="KAG5545900.1"/>
    </source>
</evidence>
<name>A0AAV6K0G0_9ERIC</name>
<dbReference type="Proteomes" id="UP000823749">
    <property type="component" value="Chromosome 6"/>
</dbReference>
<evidence type="ECO:0000313" key="3">
    <source>
        <dbReference type="Proteomes" id="UP000823749"/>
    </source>
</evidence>
<comment type="caution">
    <text evidence="2">The sequence shown here is derived from an EMBL/GenBank/DDBJ whole genome shotgun (WGS) entry which is preliminary data.</text>
</comment>
<feature type="compositionally biased region" description="Acidic residues" evidence="1">
    <location>
        <begin position="32"/>
        <end position="51"/>
    </location>
</feature>
<dbReference type="AlphaFoldDB" id="A0AAV6K0G0"/>
<gene>
    <name evidence="2" type="ORF">RHGRI_018156</name>
</gene>
<sequence length="59" mass="6816">MMEQLNRIERKVDFSVACAELASSKKYVPESEIAEEDEEEEQGDDNEEDDLDHINPDDD</sequence>
<keyword evidence="3" id="KW-1185">Reference proteome</keyword>